<sequence>MVELDLYSVSKRMRLEEENGWSQLDNKCSFMNLFSRWKGILEEPGLDNAQTIGFYFSRFVMKGANCGK</sequence>
<proteinExistence type="predicted"/>
<evidence type="ECO:0000313" key="2">
    <source>
        <dbReference type="Proteomes" id="UP001054945"/>
    </source>
</evidence>
<dbReference type="EMBL" id="BPLR01015536">
    <property type="protein sequence ID" value="GIY76810.1"/>
    <property type="molecule type" value="Genomic_DNA"/>
</dbReference>
<dbReference type="AlphaFoldDB" id="A0AAV4W260"/>
<comment type="caution">
    <text evidence="1">The sequence shown here is derived from an EMBL/GenBank/DDBJ whole genome shotgun (WGS) entry which is preliminary data.</text>
</comment>
<evidence type="ECO:0000313" key="1">
    <source>
        <dbReference type="EMBL" id="GIY76810.1"/>
    </source>
</evidence>
<organism evidence="1 2">
    <name type="scientific">Caerostris extrusa</name>
    <name type="common">Bark spider</name>
    <name type="synonym">Caerostris bankana</name>
    <dbReference type="NCBI Taxonomy" id="172846"/>
    <lineage>
        <taxon>Eukaryota</taxon>
        <taxon>Metazoa</taxon>
        <taxon>Ecdysozoa</taxon>
        <taxon>Arthropoda</taxon>
        <taxon>Chelicerata</taxon>
        <taxon>Arachnida</taxon>
        <taxon>Araneae</taxon>
        <taxon>Araneomorphae</taxon>
        <taxon>Entelegynae</taxon>
        <taxon>Araneoidea</taxon>
        <taxon>Araneidae</taxon>
        <taxon>Caerostris</taxon>
    </lineage>
</organism>
<dbReference type="Proteomes" id="UP001054945">
    <property type="component" value="Unassembled WGS sequence"/>
</dbReference>
<protein>
    <submittedName>
        <fullName evidence="1">Uncharacterized protein</fullName>
    </submittedName>
</protein>
<accession>A0AAV4W260</accession>
<gene>
    <name evidence="1" type="ORF">CEXT_96031</name>
</gene>
<keyword evidence="2" id="KW-1185">Reference proteome</keyword>
<reference evidence="1 2" key="1">
    <citation type="submission" date="2021-06" db="EMBL/GenBank/DDBJ databases">
        <title>Caerostris extrusa draft genome.</title>
        <authorList>
            <person name="Kono N."/>
            <person name="Arakawa K."/>
        </authorList>
    </citation>
    <scope>NUCLEOTIDE SEQUENCE [LARGE SCALE GENOMIC DNA]</scope>
</reference>
<name>A0AAV4W260_CAEEX</name>